<feature type="compositionally biased region" description="Acidic residues" evidence="1">
    <location>
        <begin position="643"/>
        <end position="653"/>
    </location>
</feature>
<evidence type="ECO:0000256" key="1">
    <source>
        <dbReference type="SAM" id="MobiDB-lite"/>
    </source>
</evidence>
<keyword evidence="3" id="KW-1185">Reference proteome</keyword>
<name>A0A5E4M8I2_9HEMI</name>
<evidence type="ECO:0000313" key="2">
    <source>
        <dbReference type="EMBL" id="VVC26669.1"/>
    </source>
</evidence>
<feature type="compositionally biased region" description="Pro residues" evidence="1">
    <location>
        <begin position="145"/>
        <end position="160"/>
    </location>
</feature>
<dbReference type="AlphaFoldDB" id="A0A5E4M8I2"/>
<dbReference type="EMBL" id="CABPRJ010000041">
    <property type="protein sequence ID" value="VVC26669.1"/>
    <property type="molecule type" value="Genomic_DNA"/>
</dbReference>
<reference evidence="2 3" key="1">
    <citation type="submission" date="2019-08" db="EMBL/GenBank/DDBJ databases">
        <authorList>
            <person name="Alioto T."/>
            <person name="Alioto T."/>
            <person name="Gomez Garrido J."/>
        </authorList>
    </citation>
    <scope>NUCLEOTIDE SEQUENCE [LARGE SCALE GENOMIC DNA]</scope>
</reference>
<organism evidence="2 3">
    <name type="scientific">Cinara cedri</name>
    <dbReference type="NCBI Taxonomy" id="506608"/>
    <lineage>
        <taxon>Eukaryota</taxon>
        <taxon>Metazoa</taxon>
        <taxon>Ecdysozoa</taxon>
        <taxon>Arthropoda</taxon>
        <taxon>Hexapoda</taxon>
        <taxon>Insecta</taxon>
        <taxon>Pterygota</taxon>
        <taxon>Neoptera</taxon>
        <taxon>Paraneoptera</taxon>
        <taxon>Hemiptera</taxon>
        <taxon>Sternorrhyncha</taxon>
        <taxon>Aphidomorpha</taxon>
        <taxon>Aphidoidea</taxon>
        <taxon>Aphididae</taxon>
        <taxon>Lachninae</taxon>
        <taxon>Cinara</taxon>
    </lineage>
</organism>
<feature type="region of interest" description="Disordered" evidence="1">
    <location>
        <begin position="139"/>
        <end position="160"/>
    </location>
</feature>
<accession>A0A5E4M8I2</accession>
<proteinExistence type="predicted"/>
<sequence>MDERDYALLKRAADPRWTNASRRAAQKALADAGALATAVKADGRRLADRADAGRLTELKSSVEVLGKSARRAVARQNMDRILVDVPKDGQRALYDRMESAAAVERSLAEKLSHARQRLDTQRIRVAEKTARMARLRAAAARARSPVPPAPREPPAGPVPPATMDKTVDALRIANRQVTRTCDLIAGNMAMRDKLNDRLTADVRQQAATVLELLAYGTYAQQEAAAFNRQYCDALTQHGREARKNYAKHQRLSQNVAVVESIRKKKIVGRLQADDDKIGDGLFGDDRQLAVRSGSRLASQGSECSAEFFETNPWVTLNDWIASGEMNRQMYRDPSETTSGTVSGTSGETDSRFENSYTFPEEKTNWLLSGDEDVRRTRAMEAADYVCKELGFSNIEEVLEYFSTVKNMELRLKKMISVRKHLFEIVRTGVDNASQLETDAINYLPRTIMKLDKDIERIRRDGLEVQAKKQNQMNDRIFEYMKLFNELWFHLDNMVVKLERCQVPVVRKYQLRKKNQTECTRATMDAHRMLESLQLSIGVDSGGVTVGNVPCALVSEAADRDDRRNCRSSRISGVDACRKLVAVLHAKVKACMVHIGGGFDATDDKQLAARAYFEYNQQYHVQRAALEKKLRLQRTRLKQLSSDGDGDGDGDGENEMTIKADKSKTAIATARAAAGLKTREQAKQESEAIVEWFMTPKDSDDAKRTRKPISFRRSRIIV</sequence>
<feature type="region of interest" description="Disordered" evidence="1">
    <location>
        <begin position="636"/>
        <end position="661"/>
    </location>
</feature>
<gene>
    <name evidence="2" type="ORF">CINCED_3A014946</name>
</gene>
<dbReference type="Proteomes" id="UP000325440">
    <property type="component" value="Unassembled WGS sequence"/>
</dbReference>
<feature type="region of interest" description="Disordered" evidence="1">
    <location>
        <begin position="330"/>
        <end position="354"/>
    </location>
</feature>
<evidence type="ECO:0000313" key="3">
    <source>
        <dbReference type="Proteomes" id="UP000325440"/>
    </source>
</evidence>
<feature type="compositionally biased region" description="Low complexity" evidence="1">
    <location>
        <begin position="335"/>
        <end position="347"/>
    </location>
</feature>
<protein>
    <submittedName>
        <fullName evidence="2">Uncharacterized protein</fullName>
    </submittedName>
</protein>
<dbReference type="OrthoDB" id="6594947at2759"/>